<dbReference type="InterPro" id="IPR000086">
    <property type="entry name" value="NUDIX_hydrolase_dom"/>
</dbReference>
<dbReference type="GO" id="GO:0006753">
    <property type="term" value="P:nucleoside phosphate metabolic process"/>
    <property type="evidence" value="ECO:0007669"/>
    <property type="project" value="TreeGrafter"/>
</dbReference>
<evidence type="ECO:0000256" key="1">
    <source>
        <dbReference type="ARBA" id="ARBA00022801"/>
    </source>
</evidence>
<sequence>MADHVFETASSETVYTGKIFALRRDEVRMPGGNIAAREVVEHYGAVAVVAMKDDHSIAMVYQYRHTFGRRLWELPAGLLDAAGEAPELGAARELEEEVGLKADIWHVLVDIDTAPGYSDESVRVYLATGLTEIGRPEAHDEEADLTMRWVRIEEAIRLVFSGEIINSIAVSGILAAHAVMTGLAQPRPVDLPWPDKPKVFAARKAASQ</sequence>
<dbReference type="InterPro" id="IPR015797">
    <property type="entry name" value="NUDIX_hydrolase-like_dom_sf"/>
</dbReference>
<dbReference type="Gene3D" id="3.90.79.10">
    <property type="entry name" value="Nucleoside Triphosphate Pyrophosphohydrolase"/>
    <property type="match status" value="1"/>
</dbReference>
<evidence type="ECO:0000313" key="4">
    <source>
        <dbReference type="Proteomes" id="UP000193010"/>
    </source>
</evidence>
<comment type="caution">
    <text evidence="3">The sequence shown here is derived from an EMBL/GenBank/DDBJ whole genome shotgun (WGS) entry which is preliminary data.</text>
</comment>
<dbReference type="AlphaFoldDB" id="A0A1X1TW04"/>
<dbReference type="PANTHER" id="PTHR11839:SF31">
    <property type="entry name" value="ADP-RIBOSE PYROPHOSPHATASE"/>
    <property type="match status" value="1"/>
</dbReference>
<dbReference type="Proteomes" id="UP000193010">
    <property type="component" value="Unassembled WGS sequence"/>
</dbReference>
<dbReference type="GO" id="GO:0019693">
    <property type="term" value="P:ribose phosphate metabolic process"/>
    <property type="evidence" value="ECO:0007669"/>
    <property type="project" value="TreeGrafter"/>
</dbReference>
<keyword evidence="4" id="KW-1185">Reference proteome</keyword>
<accession>A0A1X1TW04</accession>
<dbReference type="CDD" id="cd24158">
    <property type="entry name" value="NUDIX_ADPRase_Rv1700"/>
    <property type="match status" value="1"/>
</dbReference>
<reference evidence="3 4" key="1">
    <citation type="submission" date="2016-01" db="EMBL/GenBank/DDBJ databases">
        <title>The new phylogeny of the genus Mycobacterium.</title>
        <authorList>
            <person name="Tarcisio F."/>
            <person name="Conor M."/>
            <person name="Antonella G."/>
            <person name="Elisabetta G."/>
            <person name="Giulia F.S."/>
            <person name="Sara T."/>
            <person name="Anna F."/>
            <person name="Clotilde B."/>
            <person name="Roberto B."/>
            <person name="Veronica D.S."/>
            <person name="Fabio R."/>
            <person name="Monica P."/>
            <person name="Olivier J."/>
            <person name="Enrico T."/>
            <person name="Nicola S."/>
        </authorList>
    </citation>
    <scope>NUCLEOTIDE SEQUENCE [LARGE SCALE GENOMIC DNA]</scope>
    <source>
        <strain evidence="3 4">DSM 44852</strain>
    </source>
</reference>
<organism evidence="3 4">
    <name type="scientific">Mycobacterium florentinum</name>
    <dbReference type="NCBI Taxonomy" id="292462"/>
    <lineage>
        <taxon>Bacteria</taxon>
        <taxon>Bacillati</taxon>
        <taxon>Actinomycetota</taxon>
        <taxon>Actinomycetes</taxon>
        <taxon>Mycobacteriales</taxon>
        <taxon>Mycobacteriaceae</taxon>
        <taxon>Mycobacterium</taxon>
        <taxon>Mycobacterium simiae complex</taxon>
    </lineage>
</organism>
<dbReference type="RefSeq" id="WP_085225414.1">
    <property type="nucleotide sequence ID" value="NZ_AP022576.1"/>
</dbReference>
<dbReference type="GO" id="GO:0016787">
    <property type="term" value="F:hydrolase activity"/>
    <property type="evidence" value="ECO:0007669"/>
    <property type="project" value="UniProtKB-KW"/>
</dbReference>
<feature type="domain" description="Nudix hydrolase" evidence="2">
    <location>
        <begin position="41"/>
        <end position="172"/>
    </location>
</feature>
<protein>
    <submittedName>
        <fullName evidence="3">ADP-ribose pyrophosphatase</fullName>
    </submittedName>
</protein>
<dbReference type="GO" id="GO:0005829">
    <property type="term" value="C:cytosol"/>
    <property type="evidence" value="ECO:0007669"/>
    <property type="project" value="TreeGrafter"/>
</dbReference>
<dbReference type="EMBL" id="LQOV01000033">
    <property type="protein sequence ID" value="ORV48772.1"/>
    <property type="molecule type" value="Genomic_DNA"/>
</dbReference>
<dbReference type="SUPFAM" id="SSF55811">
    <property type="entry name" value="Nudix"/>
    <property type="match status" value="1"/>
</dbReference>
<dbReference type="PROSITE" id="PS51462">
    <property type="entry name" value="NUDIX"/>
    <property type="match status" value="1"/>
</dbReference>
<name>A0A1X1TW04_MYCFL</name>
<evidence type="ECO:0000313" key="3">
    <source>
        <dbReference type="EMBL" id="ORV48772.1"/>
    </source>
</evidence>
<dbReference type="PANTHER" id="PTHR11839">
    <property type="entry name" value="UDP/ADP-SUGAR PYROPHOSPHATASE"/>
    <property type="match status" value="1"/>
</dbReference>
<keyword evidence="1" id="KW-0378">Hydrolase</keyword>
<proteinExistence type="predicted"/>
<gene>
    <name evidence="3" type="ORF">AWC05_03460</name>
</gene>
<dbReference type="STRING" id="292462.AWC05_03460"/>
<dbReference type="OrthoDB" id="9806150at2"/>
<dbReference type="Pfam" id="PF00293">
    <property type="entry name" value="NUDIX"/>
    <property type="match status" value="1"/>
</dbReference>
<evidence type="ECO:0000259" key="2">
    <source>
        <dbReference type="PROSITE" id="PS51462"/>
    </source>
</evidence>